<dbReference type="RefSeq" id="WP_281874029.1">
    <property type="nucleotide sequence ID" value="NZ_AP026978.1"/>
</dbReference>
<evidence type="ECO:0000313" key="3">
    <source>
        <dbReference type="Proteomes" id="UP001317870"/>
    </source>
</evidence>
<keyword evidence="3" id="KW-1185">Reference proteome</keyword>
<gene>
    <name evidence="2" type="ORF">IFM12276_40610</name>
</gene>
<evidence type="ECO:0000259" key="1">
    <source>
        <dbReference type="Pfam" id="PF04965"/>
    </source>
</evidence>
<dbReference type="Pfam" id="PF04965">
    <property type="entry name" value="GPW_gp25"/>
    <property type="match status" value="1"/>
</dbReference>
<accession>A0ABM8D132</accession>
<protein>
    <submittedName>
        <fullName evidence="2">Baseplate protein</fullName>
    </submittedName>
</protein>
<sequence>MVADPQAFLGVGWAFPPTLQLNGTPTMVTHSDDVRQAIMIILGTDPGERVMRPDFGAGLSTFVFEPVSPTTMTRIRNQVRDALIDWEPRIDVLDVAVTTDPNERNQLLIDVRYRVRATNSLHNLVYPFYLDEGTPR</sequence>
<dbReference type="EMBL" id="AP026978">
    <property type="protein sequence ID" value="BDU01033.1"/>
    <property type="molecule type" value="Genomic_DNA"/>
</dbReference>
<evidence type="ECO:0000313" key="2">
    <source>
        <dbReference type="EMBL" id="BDU01033.1"/>
    </source>
</evidence>
<reference evidence="2 3" key="1">
    <citation type="submission" date="2022-11" db="EMBL/GenBank/DDBJ databases">
        <title>Genome Sequencing of Nocardia sp. ON39_IFM12276 and assembly.</title>
        <authorList>
            <person name="Shimojima M."/>
            <person name="Toyokawa M."/>
            <person name="Uesaka K."/>
        </authorList>
    </citation>
    <scope>NUCLEOTIDE SEQUENCE [LARGE SCALE GENOMIC DNA]</scope>
    <source>
        <strain evidence="2 3">IFM 12276</strain>
    </source>
</reference>
<name>A0ABM8D132_9NOCA</name>
<dbReference type="InterPro" id="IPR007048">
    <property type="entry name" value="IraD/Gp25-like"/>
</dbReference>
<organism evidence="2 3">
    <name type="scientific">Nocardia sputorum</name>
    <dbReference type="NCBI Taxonomy" id="2984338"/>
    <lineage>
        <taxon>Bacteria</taxon>
        <taxon>Bacillati</taxon>
        <taxon>Actinomycetota</taxon>
        <taxon>Actinomycetes</taxon>
        <taxon>Mycobacteriales</taxon>
        <taxon>Nocardiaceae</taxon>
        <taxon>Nocardia</taxon>
    </lineage>
</organism>
<proteinExistence type="predicted"/>
<dbReference type="Proteomes" id="UP001317870">
    <property type="component" value="Chromosome"/>
</dbReference>
<feature type="domain" description="IraD/Gp25-like" evidence="1">
    <location>
        <begin position="31"/>
        <end position="119"/>
    </location>
</feature>
<dbReference type="SUPFAM" id="SSF160719">
    <property type="entry name" value="gpW/gp25-like"/>
    <property type="match status" value="1"/>
</dbReference>
<dbReference type="Gene3D" id="3.10.450.40">
    <property type="match status" value="1"/>
</dbReference>